<sequence length="396" mass="44509">MRLPSLSVRLHDLVFRLPATPVLRLPQVAKIRMFRLRGVEEWVLIASIFGYLAICVAVYFGYVRSWIEGDSIVRIGADSDRYWAAAKAVGELDSDKLVSLTGNFLGPVAIAYLFRDGIFVMVFNILLFGLALKIAASIPNLYKVRFACLMLLNAELLPSITTLNKEIIALFASVLAAKYLTSVRPTKLLLFWMFLFAFLARWEQAFVLALFFLQRLCFRRRPKAAVWLLIAAITLAYPIAFKLLGVSSSLFDAILANGGLITSLNQIQENFGFPLVLAPKILMNLAGRLASLGDYISGSFLANGLDDPQQQLFQPLGCLAYMIVFAWAFWKGRYRMDRPLILLATLTLIITAATPFIQPRYVYGPYTLVCLELCLPRVRRSDGAYLRQPDRLELSK</sequence>
<feature type="transmembrane region" description="Helical" evidence="1">
    <location>
        <begin position="117"/>
        <end position="136"/>
    </location>
</feature>
<organism evidence="2 3">
    <name type="scientific">Terriglobus roseus</name>
    <dbReference type="NCBI Taxonomy" id="392734"/>
    <lineage>
        <taxon>Bacteria</taxon>
        <taxon>Pseudomonadati</taxon>
        <taxon>Acidobacteriota</taxon>
        <taxon>Terriglobia</taxon>
        <taxon>Terriglobales</taxon>
        <taxon>Acidobacteriaceae</taxon>
        <taxon>Terriglobus</taxon>
    </lineage>
</organism>
<keyword evidence="1" id="KW-0472">Membrane</keyword>
<feature type="transmembrane region" description="Helical" evidence="1">
    <location>
        <begin position="312"/>
        <end position="330"/>
    </location>
</feature>
<keyword evidence="1" id="KW-0812">Transmembrane</keyword>
<protein>
    <recommendedName>
        <fullName evidence="4">Dolichyl-phosphate-mannose-protein mannosyltransferase</fullName>
    </recommendedName>
</protein>
<keyword evidence="1" id="KW-1133">Transmembrane helix</keyword>
<accession>A0A1H4PAI9</accession>
<dbReference type="AlphaFoldDB" id="A0A1H4PAI9"/>
<gene>
    <name evidence="2" type="ORF">SAMN05443244_2504</name>
</gene>
<dbReference type="EMBL" id="FNSD01000001">
    <property type="protein sequence ID" value="SEC04437.1"/>
    <property type="molecule type" value="Genomic_DNA"/>
</dbReference>
<reference evidence="2 3" key="1">
    <citation type="submission" date="2016-10" db="EMBL/GenBank/DDBJ databases">
        <authorList>
            <person name="de Groot N.N."/>
        </authorList>
    </citation>
    <scope>NUCLEOTIDE SEQUENCE [LARGE SCALE GENOMIC DNA]</scope>
    <source>
        <strain evidence="2 3">AB35.6</strain>
    </source>
</reference>
<feature type="transmembrane region" description="Helical" evidence="1">
    <location>
        <begin position="189"/>
        <end position="213"/>
    </location>
</feature>
<feature type="transmembrane region" description="Helical" evidence="1">
    <location>
        <begin position="339"/>
        <end position="357"/>
    </location>
</feature>
<evidence type="ECO:0008006" key="4">
    <source>
        <dbReference type="Google" id="ProtNLM"/>
    </source>
</evidence>
<name>A0A1H4PAI9_9BACT</name>
<feature type="transmembrane region" description="Helical" evidence="1">
    <location>
        <begin position="225"/>
        <end position="245"/>
    </location>
</feature>
<feature type="transmembrane region" description="Helical" evidence="1">
    <location>
        <begin position="42"/>
        <end position="62"/>
    </location>
</feature>
<proteinExistence type="predicted"/>
<dbReference type="RefSeq" id="WP_074654356.1">
    <property type="nucleotide sequence ID" value="NZ_FNSD01000001.1"/>
</dbReference>
<evidence type="ECO:0000313" key="3">
    <source>
        <dbReference type="Proteomes" id="UP000182409"/>
    </source>
</evidence>
<evidence type="ECO:0000256" key="1">
    <source>
        <dbReference type="SAM" id="Phobius"/>
    </source>
</evidence>
<dbReference type="Proteomes" id="UP000182409">
    <property type="component" value="Unassembled WGS sequence"/>
</dbReference>
<evidence type="ECO:0000313" key="2">
    <source>
        <dbReference type="EMBL" id="SEC04437.1"/>
    </source>
</evidence>